<evidence type="ECO:0000259" key="4">
    <source>
        <dbReference type="Pfam" id="PF03446"/>
    </source>
</evidence>
<dbReference type="InterPro" id="IPR006115">
    <property type="entry name" value="6PGDH_NADP-bd"/>
</dbReference>
<dbReference type="InterPro" id="IPR051265">
    <property type="entry name" value="HIBADH-related_NP60_sf"/>
</dbReference>
<dbReference type="GO" id="GO:0016491">
    <property type="term" value="F:oxidoreductase activity"/>
    <property type="evidence" value="ECO:0007669"/>
    <property type="project" value="UniProtKB-KW"/>
</dbReference>
<evidence type="ECO:0000256" key="1">
    <source>
        <dbReference type="ARBA" id="ARBA00007598"/>
    </source>
</evidence>
<dbReference type="Proteomes" id="UP000305883">
    <property type="component" value="Unassembled WGS sequence"/>
</dbReference>
<name>A0A4T0VBZ3_9PEZI</name>
<dbReference type="AlphaFoldDB" id="A0A4T0VBZ3"/>
<feature type="domain" description="6-phosphogluconate dehydrogenase NADP-binding" evidence="4">
    <location>
        <begin position="14"/>
        <end position="176"/>
    </location>
</feature>
<evidence type="ECO:0000313" key="5">
    <source>
        <dbReference type="EMBL" id="TIC89504.1"/>
    </source>
</evidence>
<evidence type="ECO:0000313" key="6">
    <source>
        <dbReference type="Proteomes" id="UP000305883"/>
    </source>
</evidence>
<dbReference type="GO" id="GO:0050661">
    <property type="term" value="F:NADP binding"/>
    <property type="evidence" value="ECO:0007669"/>
    <property type="project" value="InterPro"/>
</dbReference>
<dbReference type="PIRSF" id="PIRSF000103">
    <property type="entry name" value="HIBADH"/>
    <property type="match status" value="1"/>
</dbReference>
<dbReference type="EMBL" id="MWPZ01000015">
    <property type="protein sequence ID" value="TIC89504.1"/>
    <property type="molecule type" value="Genomic_DNA"/>
</dbReference>
<dbReference type="SUPFAM" id="SSF48179">
    <property type="entry name" value="6-phosphogluconate dehydrogenase C-terminal domain-like"/>
    <property type="match status" value="1"/>
</dbReference>
<dbReference type="InterPro" id="IPR015815">
    <property type="entry name" value="HIBADH-related"/>
</dbReference>
<dbReference type="InterPro" id="IPR008927">
    <property type="entry name" value="6-PGluconate_DH-like_C_sf"/>
</dbReference>
<dbReference type="PANTHER" id="PTHR43580:SF8">
    <property type="entry name" value="6-PHOSPHOGLUCONATE DEHYDROGENASE NADP-BINDING DOMAIN-CONTAINING PROTEIN-RELATED"/>
    <property type="match status" value="1"/>
</dbReference>
<dbReference type="Gene3D" id="3.40.50.720">
    <property type="entry name" value="NAD(P)-binding Rossmann-like Domain"/>
    <property type="match status" value="1"/>
</dbReference>
<organism evidence="5 6">
    <name type="scientific">Colletotrichum higginsianum</name>
    <dbReference type="NCBI Taxonomy" id="80884"/>
    <lineage>
        <taxon>Eukaryota</taxon>
        <taxon>Fungi</taxon>
        <taxon>Dikarya</taxon>
        <taxon>Ascomycota</taxon>
        <taxon>Pezizomycotina</taxon>
        <taxon>Sordariomycetes</taxon>
        <taxon>Hypocreomycetidae</taxon>
        <taxon>Glomerellales</taxon>
        <taxon>Glomerellaceae</taxon>
        <taxon>Colletotrichum</taxon>
        <taxon>Colletotrichum destructivum species complex</taxon>
    </lineage>
</organism>
<feature type="active site" evidence="3">
    <location>
        <position position="190"/>
    </location>
</feature>
<dbReference type="Gene3D" id="1.10.1040.10">
    <property type="entry name" value="N-(1-d-carboxylethyl)-l-norvaline Dehydrogenase, domain 2"/>
    <property type="match status" value="1"/>
</dbReference>
<evidence type="ECO:0000256" key="3">
    <source>
        <dbReference type="PIRSR" id="PIRSR000103-1"/>
    </source>
</evidence>
<protein>
    <submittedName>
        <fullName evidence="5">Glyoxylate/succinic semialdehyde reductase 2, chloroplastic</fullName>
    </submittedName>
</protein>
<dbReference type="PANTHER" id="PTHR43580">
    <property type="entry name" value="OXIDOREDUCTASE GLYR1-RELATED"/>
    <property type="match status" value="1"/>
</dbReference>
<sequence>MTSAVVPEFTPRSSIGWIGLGYMGLAMATNLQKHLSRTGGPNLNFYNRTKSRGQPLKDLGGVYNSLDELATNSDVIFMSLSDENAVKSVVDTLLETNGAACDFNRKIIVDTSTIRPDSSAKMQLRLKETGAEYVTAPVIGTIPLATNGQLLWVLAGADAAIETINPYIVGVMGRGVIRLGTDVRLASILKAVANSLTIGMMEIVAEAHVFSEKAGLRTSDVEELIRQQIGPAGLMCSQRLTTGVYMPPRGEKPWTDINFALAGGKQVLDTATGFGVKLAISSLVSRHLEEAKAYGDAQGRELDVSAIYGALRKDSGLSFETEYVKRRDGLL</sequence>
<keyword evidence="2" id="KW-0560">Oxidoreductase</keyword>
<dbReference type="Pfam" id="PF03446">
    <property type="entry name" value="NAD_binding_2"/>
    <property type="match status" value="1"/>
</dbReference>
<dbReference type="SUPFAM" id="SSF51735">
    <property type="entry name" value="NAD(P)-binding Rossmann-fold domains"/>
    <property type="match status" value="1"/>
</dbReference>
<reference evidence="5 6" key="1">
    <citation type="journal article" date="2019" name="Genome Biol. Evol.">
        <title>Genomic Plasticity Mediated by Transposable Elements in the Plant Pathogenic Fungus Colletotrichum higginsianum.</title>
        <authorList>
            <person name="Tsushima A."/>
            <person name="Gan P."/>
            <person name="Kumakura N."/>
            <person name="Narusaka M."/>
            <person name="Takano Y."/>
            <person name="Narusaka Y."/>
            <person name="Shirasu K."/>
        </authorList>
    </citation>
    <scope>NUCLEOTIDE SEQUENCE [LARGE SCALE GENOMIC DNA]</scope>
    <source>
        <strain evidence="5 6">MAFF305635-RFP</strain>
    </source>
</reference>
<proteinExistence type="inferred from homology"/>
<gene>
    <name evidence="5" type="ORF">CH35J_012775</name>
</gene>
<evidence type="ECO:0000256" key="2">
    <source>
        <dbReference type="ARBA" id="ARBA00023002"/>
    </source>
</evidence>
<comment type="similarity">
    <text evidence="1">Belongs to the HIBADH-related family. NP60 subfamily.</text>
</comment>
<dbReference type="InterPro" id="IPR013328">
    <property type="entry name" value="6PGD_dom2"/>
</dbReference>
<dbReference type="OrthoDB" id="435038at2759"/>
<comment type="caution">
    <text evidence="5">The sequence shown here is derived from an EMBL/GenBank/DDBJ whole genome shotgun (WGS) entry which is preliminary data.</text>
</comment>
<dbReference type="InterPro" id="IPR036291">
    <property type="entry name" value="NAD(P)-bd_dom_sf"/>
</dbReference>
<accession>A0A4T0VBZ3</accession>